<evidence type="ECO:0000313" key="2">
    <source>
        <dbReference type="Proteomes" id="UP000256269"/>
    </source>
</evidence>
<dbReference type="Proteomes" id="UP000256269">
    <property type="component" value="Unassembled WGS sequence"/>
</dbReference>
<dbReference type="AlphaFoldDB" id="A0A3E0G5W4"/>
<dbReference type="EMBL" id="QUNO01000036">
    <property type="protein sequence ID" value="REH18297.1"/>
    <property type="molecule type" value="Genomic_DNA"/>
</dbReference>
<evidence type="ECO:0000313" key="1">
    <source>
        <dbReference type="EMBL" id="REH18297.1"/>
    </source>
</evidence>
<accession>A0A3E0G5W4</accession>
<dbReference type="RefSeq" id="WP_116182153.1">
    <property type="nucleotide sequence ID" value="NZ_CP144379.1"/>
</dbReference>
<gene>
    <name evidence="1" type="ORF">BCF44_13652</name>
</gene>
<sequence>MTDQSRNEWVAEQMATIDALDVDEDVRVGMRDAVLDAVNSLDLAERYRTAGCPLCSSHDLDEHQGMVLCKGCGRRVA</sequence>
<organism evidence="1 2">
    <name type="scientific">Kutzneria buriramensis</name>
    <dbReference type="NCBI Taxonomy" id="1045776"/>
    <lineage>
        <taxon>Bacteria</taxon>
        <taxon>Bacillati</taxon>
        <taxon>Actinomycetota</taxon>
        <taxon>Actinomycetes</taxon>
        <taxon>Pseudonocardiales</taxon>
        <taxon>Pseudonocardiaceae</taxon>
        <taxon>Kutzneria</taxon>
    </lineage>
</organism>
<reference evidence="1 2" key="1">
    <citation type="submission" date="2018-08" db="EMBL/GenBank/DDBJ databases">
        <title>Genomic Encyclopedia of Archaeal and Bacterial Type Strains, Phase II (KMG-II): from individual species to whole genera.</title>
        <authorList>
            <person name="Goeker M."/>
        </authorList>
    </citation>
    <scope>NUCLEOTIDE SEQUENCE [LARGE SCALE GENOMIC DNA]</scope>
    <source>
        <strain evidence="1 2">DSM 45791</strain>
    </source>
</reference>
<proteinExistence type="predicted"/>
<dbReference type="OrthoDB" id="3896938at2"/>
<protein>
    <submittedName>
        <fullName evidence="1">Uncharacterized protein</fullName>
    </submittedName>
</protein>
<comment type="caution">
    <text evidence="1">The sequence shown here is derived from an EMBL/GenBank/DDBJ whole genome shotgun (WGS) entry which is preliminary data.</text>
</comment>
<keyword evidence="2" id="KW-1185">Reference proteome</keyword>
<name>A0A3E0G5W4_9PSEU</name>